<dbReference type="EMBL" id="JAPZBO010000001">
    <property type="protein sequence ID" value="KAJ5331802.1"/>
    <property type="molecule type" value="Genomic_DNA"/>
</dbReference>
<dbReference type="CDD" id="cd12148">
    <property type="entry name" value="fungal_TF_MHR"/>
    <property type="match status" value="1"/>
</dbReference>
<protein>
    <recommendedName>
        <fullName evidence="2">Xylanolytic transcriptional activator regulatory domain-containing protein</fullName>
    </recommendedName>
</protein>
<dbReference type="PANTHER" id="PTHR47256:SF1">
    <property type="entry name" value="ZN(II)2CYS6 TRANSCRIPTION FACTOR (EUROFUNG)"/>
    <property type="match status" value="1"/>
</dbReference>
<dbReference type="InterPro" id="IPR007219">
    <property type="entry name" value="XnlR_reg_dom"/>
</dbReference>
<evidence type="ECO:0000256" key="1">
    <source>
        <dbReference type="ARBA" id="ARBA00023242"/>
    </source>
</evidence>
<dbReference type="PANTHER" id="PTHR47256">
    <property type="entry name" value="ZN(II)2CYS6 TRANSCRIPTION FACTOR (EUROFUNG)-RELATED"/>
    <property type="match status" value="1"/>
</dbReference>
<evidence type="ECO:0000313" key="4">
    <source>
        <dbReference type="Proteomes" id="UP001147746"/>
    </source>
</evidence>
<dbReference type="Proteomes" id="UP001147746">
    <property type="component" value="Unassembled WGS sequence"/>
</dbReference>
<dbReference type="GO" id="GO:0008270">
    <property type="term" value="F:zinc ion binding"/>
    <property type="evidence" value="ECO:0007669"/>
    <property type="project" value="InterPro"/>
</dbReference>
<dbReference type="GO" id="GO:0006351">
    <property type="term" value="P:DNA-templated transcription"/>
    <property type="evidence" value="ECO:0007669"/>
    <property type="project" value="InterPro"/>
</dbReference>
<reference evidence="3" key="2">
    <citation type="journal article" date="2023" name="IMA Fungus">
        <title>Comparative genomic study of the Penicillium genus elucidates a diverse pangenome and 15 lateral gene transfer events.</title>
        <authorList>
            <person name="Petersen C."/>
            <person name="Sorensen T."/>
            <person name="Nielsen M.R."/>
            <person name="Sondergaard T.E."/>
            <person name="Sorensen J.L."/>
            <person name="Fitzpatrick D.A."/>
            <person name="Frisvad J.C."/>
            <person name="Nielsen K.L."/>
        </authorList>
    </citation>
    <scope>NUCLEOTIDE SEQUENCE</scope>
    <source>
        <strain evidence="3">IBT 21472</strain>
    </source>
</reference>
<dbReference type="GO" id="GO:0003677">
    <property type="term" value="F:DNA binding"/>
    <property type="evidence" value="ECO:0007669"/>
    <property type="project" value="InterPro"/>
</dbReference>
<comment type="caution">
    <text evidence="3">The sequence shown here is derived from an EMBL/GenBank/DDBJ whole genome shotgun (WGS) entry which is preliminary data.</text>
</comment>
<evidence type="ECO:0000313" key="3">
    <source>
        <dbReference type="EMBL" id="KAJ5331802.1"/>
    </source>
</evidence>
<dbReference type="AlphaFoldDB" id="A0A9W9UCR6"/>
<sequence>MQLVNTIREDDEQKGPSLLNLIRSNAPLDEIRLHLAENEKLSNNNEAIAKGQKPNSSPFGSSHRYMDIKRISDIPLYRVPAQPWTSVTNDDDFVSHLISLYFTWNNCTSNWIDRDLFLRDMRSGNLESRFCSPLLVNSVLAMACLYSDYPETLAIPGDQSSRGEHFLEEAMQLLKEDEDRLSLTTFQARGSIYMCLNGMGKDRLGWLKIVEIADCARDIENNSQKMVAEAGAEAPEMTKAISTAVFGLFNACTISILGLQKPAIATRPTKLERLPRSHDPGDTWCPYPRQVEPEPAHTSCVINGVSDLMLIVWDICNYFFGDGKPATLDLENINSFYHRLQTWAETLPECIGLGCTPTPGVMDMHMRYYTVILLIFGFIEPVLEESDSATKSHIRALRFSAAHNIGAVLYQFRSQWSVDCVPGTAMQYTSVVMFTLLENLHDAQSKQAFIESFIILRSLARRWKLAKNILQLIQLTAMEMEFALPIETQIIFRDFEAELWKAEHSGGSAAFIQTLQSLLMKNEDQDGTFMTPN</sequence>
<dbReference type="InterPro" id="IPR053187">
    <property type="entry name" value="Notoamide_regulator"/>
</dbReference>
<organism evidence="3 4">
    <name type="scientific">Penicillium atrosanguineum</name>
    <dbReference type="NCBI Taxonomy" id="1132637"/>
    <lineage>
        <taxon>Eukaryota</taxon>
        <taxon>Fungi</taxon>
        <taxon>Dikarya</taxon>
        <taxon>Ascomycota</taxon>
        <taxon>Pezizomycotina</taxon>
        <taxon>Eurotiomycetes</taxon>
        <taxon>Eurotiomycetidae</taxon>
        <taxon>Eurotiales</taxon>
        <taxon>Aspergillaceae</taxon>
        <taxon>Penicillium</taxon>
    </lineage>
</organism>
<dbReference type="OrthoDB" id="2593732at2759"/>
<name>A0A9W9UCR6_9EURO</name>
<evidence type="ECO:0000259" key="2">
    <source>
        <dbReference type="Pfam" id="PF04082"/>
    </source>
</evidence>
<gene>
    <name evidence="3" type="ORF">N7476_001585</name>
</gene>
<reference evidence="3" key="1">
    <citation type="submission" date="2022-12" db="EMBL/GenBank/DDBJ databases">
        <authorList>
            <person name="Petersen C."/>
        </authorList>
    </citation>
    <scope>NUCLEOTIDE SEQUENCE</scope>
    <source>
        <strain evidence="3">IBT 21472</strain>
    </source>
</reference>
<keyword evidence="4" id="KW-1185">Reference proteome</keyword>
<feature type="domain" description="Xylanolytic transcriptional activator regulatory" evidence="2">
    <location>
        <begin position="98"/>
        <end position="210"/>
    </location>
</feature>
<dbReference type="Pfam" id="PF04082">
    <property type="entry name" value="Fungal_trans"/>
    <property type="match status" value="1"/>
</dbReference>
<proteinExistence type="predicted"/>
<accession>A0A9W9UCR6</accession>
<keyword evidence="1" id="KW-0539">Nucleus</keyword>